<gene>
    <name evidence="2" type="ORF">PCANC_17598</name>
</gene>
<name>A0A2N5VN20_9BASI</name>
<sequence length="78" mass="8458">MDPTVYIHHNRNSVDCHQRDIRTPASQLLVALLPTALMLAEPSSLLPEAAGSAHSESVRDPPLKRGSHPPGSFPLKRA</sequence>
<feature type="region of interest" description="Disordered" evidence="1">
    <location>
        <begin position="46"/>
        <end position="78"/>
    </location>
</feature>
<dbReference type="AlphaFoldDB" id="A0A2N5VN20"/>
<keyword evidence="3" id="KW-1185">Reference proteome</keyword>
<dbReference type="EMBL" id="PGCJ01000085">
    <property type="protein sequence ID" value="PLW51366.1"/>
    <property type="molecule type" value="Genomic_DNA"/>
</dbReference>
<evidence type="ECO:0000256" key="1">
    <source>
        <dbReference type="SAM" id="MobiDB-lite"/>
    </source>
</evidence>
<comment type="caution">
    <text evidence="2">The sequence shown here is derived from an EMBL/GenBank/DDBJ whole genome shotgun (WGS) entry which is preliminary data.</text>
</comment>
<organism evidence="2 3">
    <name type="scientific">Puccinia coronata f. sp. avenae</name>
    <dbReference type="NCBI Taxonomy" id="200324"/>
    <lineage>
        <taxon>Eukaryota</taxon>
        <taxon>Fungi</taxon>
        <taxon>Dikarya</taxon>
        <taxon>Basidiomycota</taxon>
        <taxon>Pucciniomycotina</taxon>
        <taxon>Pucciniomycetes</taxon>
        <taxon>Pucciniales</taxon>
        <taxon>Pucciniaceae</taxon>
        <taxon>Puccinia</taxon>
    </lineage>
</organism>
<reference evidence="2 3" key="1">
    <citation type="submission" date="2017-11" db="EMBL/GenBank/DDBJ databases">
        <title>De novo assembly and phasing of dikaryotic genomes from two isolates of Puccinia coronata f. sp. avenae, the causal agent of oat crown rust.</title>
        <authorList>
            <person name="Miller M.E."/>
            <person name="Zhang Y."/>
            <person name="Omidvar V."/>
            <person name="Sperschneider J."/>
            <person name="Schwessinger B."/>
            <person name="Raley C."/>
            <person name="Palmer J.M."/>
            <person name="Garnica D."/>
            <person name="Upadhyaya N."/>
            <person name="Rathjen J."/>
            <person name="Taylor J.M."/>
            <person name="Park R.F."/>
            <person name="Dodds P.N."/>
            <person name="Hirsch C.D."/>
            <person name="Kianian S.F."/>
            <person name="Figueroa M."/>
        </authorList>
    </citation>
    <scope>NUCLEOTIDE SEQUENCE [LARGE SCALE GENOMIC DNA]</scope>
    <source>
        <strain evidence="2">12NC29</strain>
    </source>
</reference>
<dbReference type="Proteomes" id="UP000235388">
    <property type="component" value="Unassembled WGS sequence"/>
</dbReference>
<evidence type="ECO:0000313" key="3">
    <source>
        <dbReference type="Proteomes" id="UP000235388"/>
    </source>
</evidence>
<protein>
    <submittedName>
        <fullName evidence="2">Uncharacterized protein</fullName>
    </submittedName>
</protein>
<proteinExistence type="predicted"/>
<evidence type="ECO:0000313" key="2">
    <source>
        <dbReference type="EMBL" id="PLW51366.1"/>
    </source>
</evidence>
<accession>A0A2N5VN20</accession>